<dbReference type="InterPro" id="IPR004619">
    <property type="entry name" value="Type_III_PanK"/>
</dbReference>
<evidence type="ECO:0000256" key="14">
    <source>
        <dbReference type="ARBA" id="ARBA00038036"/>
    </source>
</evidence>
<comment type="function">
    <text evidence="16">Catalyzes the phosphorylation of pantothenate (Pan), the first step in CoA biosynthesis.</text>
</comment>
<evidence type="ECO:0000256" key="6">
    <source>
        <dbReference type="ARBA" id="ARBA00012102"/>
    </source>
</evidence>
<evidence type="ECO:0000313" key="18">
    <source>
        <dbReference type="Proteomes" id="UP000501253"/>
    </source>
</evidence>
<comment type="subcellular location">
    <subcellularLocation>
        <location evidence="3 16">Cytoplasm</location>
    </subcellularLocation>
</comment>
<keyword evidence="16" id="KW-0479">Metal-binding</keyword>
<comment type="catalytic activity">
    <reaction evidence="1 16">
        <text>(R)-pantothenate + ATP = (R)-4'-phosphopantothenate + ADP + H(+)</text>
        <dbReference type="Rhea" id="RHEA:16373"/>
        <dbReference type="ChEBI" id="CHEBI:10986"/>
        <dbReference type="ChEBI" id="CHEBI:15378"/>
        <dbReference type="ChEBI" id="CHEBI:29032"/>
        <dbReference type="ChEBI" id="CHEBI:30616"/>
        <dbReference type="ChEBI" id="CHEBI:456216"/>
        <dbReference type="EC" id="2.7.1.33"/>
    </reaction>
</comment>
<feature type="active site" description="Proton acceptor" evidence="16">
    <location>
        <position position="109"/>
    </location>
</feature>
<dbReference type="Pfam" id="PF03309">
    <property type="entry name" value="Pan_kinase"/>
    <property type="match status" value="1"/>
</dbReference>
<accession>A0A6H1WUZ9</accession>
<comment type="subunit">
    <text evidence="5 16">Homodimer.</text>
</comment>
<dbReference type="AlphaFoldDB" id="A0A6H1WUZ9"/>
<gene>
    <name evidence="16" type="primary">coaX</name>
    <name evidence="17" type="ORF">FVE67_05060</name>
</gene>
<dbReference type="GO" id="GO:0005737">
    <property type="term" value="C:cytoplasm"/>
    <property type="evidence" value="ECO:0007669"/>
    <property type="project" value="UniProtKB-SubCell"/>
</dbReference>
<dbReference type="PANTHER" id="PTHR34265:SF1">
    <property type="entry name" value="TYPE III PANTOTHENATE KINASE"/>
    <property type="match status" value="1"/>
</dbReference>
<name>A0A6H1WUZ9_9BACT</name>
<evidence type="ECO:0000256" key="2">
    <source>
        <dbReference type="ARBA" id="ARBA00001958"/>
    </source>
</evidence>
<dbReference type="GO" id="GO:0004594">
    <property type="term" value="F:pantothenate kinase activity"/>
    <property type="evidence" value="ECO:0007669"/>
    <property type="project" value="UniProtKB-UniRule"/>
</dbReference>
<sequence length="257" mass="27885">MILCVDVGNTTTACGVFRRDGLPVRSFRFRTRTDLSAEELLLLLRGFFDLLEIPVRALKGVAFASVVPPLDGLWETVVRRWLVKEWVAVSPERVPLAVKLRRPEEVGADRLVNAYAAWRRWKRAAIVVDFGTATTFDCVSGRGEYLGGAIAPGLEAAAELLFQKTAKLPRIELTPPSEALGRDTVSAMRSGLIYGFAGLTEGLVARLAAEMGEDPLVVATGGLASLVAPHAPSIREVVPELILEGLFWLYGESLGEA</sequence>
<evidence type="ECO:0000313" key="17">
    <source>
        <dbReference type="EMBL" id="QJA06979.1"/>
    </source>
</evidence>
<organism evidence="17 18">
    <name type="scientific">Thermosulfurimonas marina</name>
    <dbReference type="NCBI Taxonomy" id="2047767"/>
    <lineage>
        <taxon>Bacteria</taxon>
        <taxon>Pseudomonadati</taxon>
        <taxon>Thermodesulfobacteriota</taxon>
        <taxon>Thermodesulfobacteria</taxon>
        <taxon>Thermodesulfobacteriales</taxon>
        <taxon>Thermodesulfobacteriaceae</taxon>
        <taxon>Thermosulfurimonas</taxon>
    </lineage>
</organism>
<dbReference type="GO" id="GO:0015937">
    <property type="term" value="P:coenzyme A biosynthetic process"/>
    <property type="evidence" value="ECO:0007669"/>
    <property type="project" value="UniProtKB-UniRule"/>
</dbReference>
<feature type="binding site" evidence="16">
    <location>
        <begin position="6"/>
        <end position="13"/>
    </location>
    <ligand>
        <name>ATP</name>
        <dbReference type="ChEBI" id="CHEBI:30616"/>
    </ligand>
</feature>
<dbReference type="KEGG" id="tmai:FVE67_05060"/>
<comment type="caution">
    <text evidence="16">Lacks conserved residue(s) required for the propagation of feature annotation.</text>
</comment>
<keyword evidence="11 16" id="KW-0067">ATP-binding</keyword>
<evidence type="ECO:0000256" key="3">
    <source>
        <dbReference type="ARBA" id="ARBA00004496"/>
    </source>
</evidence>
<dbReference type="HAMAP" id="MF_01274">
    <property type="entry name" value="Pantothen_kinase_3"/>
    <property type="match status" value="1"/>
</dbReference>
<dbReference type="NCBIfam" id="NF009855">
    <property type="entry name" value="PRK13321.1"/>
    <property type="match status" value="1"/>
</dbReference>
<evidence type="ECO:0000256" key="1">
    <source>
        <dbReference type="ARBA" id="ARBA00001206"/>
    </source>
</evidence>
<reference evidence="17 18" key="1">
    <citation type="submission" date="2019-08" db="EMBL/GenBank/DDBJ databases">
        <title>Complete genome sequence of Thermosulfurimonas marina SU872T, an anaerobic thermophilic chemolithoautotrophic bacterium isolated from a shallow marine hydrothermal vent.</title>
        <authorList>
            <person name="Allioux M."/>
            <person name="Jebbar M."/>
            <person name="Slobodkina G."/>
            <person name="Slobodkin A."/>
            <person name="Moalic Y."/>
            <person name="Frolova A."/>
            <person name="Shao Z."/>
            <person name="Alain K."/>
        </authorList>
    </citation>
    <scope>NUCLEOTIDE SEQUENCE [LARGE SCALE GENOMIC DNA]</scope>
    <source>
        <strain evidence="17 18">SU872</strain>
    </source>
</reference>
<proteinExistence type="inferred from homology"/>
<dbReference type="PANTHER" id="PTHR34265">
    <property type="entry name" value="TYPE III PANTOTHENATE KINASE"/>
    <property type="match status" value="1"/>
</dbReference>
<keyword evidence="7 16" id="KW-0963">Cytoplasm</keyword>
<evidence type="ECO:0000256" key="15">
    <source>
        <dbReference type="ARBA" id="ARBA00040883"/>
    </source>
</evidence>
<keyword evidence="18" id="KW-1185">Reference proteome</keyword>
<evidence type="ECO:0000256" key="7">
    <source>
        <dbReference type="ARBA" id="ARBA00022490"/>
    </source>
</evidence>
<keyword evidence="12 16" id="KW-0630">Potassium</keyword>
<dbReference type="GO" id="GO:0046872">
    <property type="term" value="F:metal ion binding"/>
    <property type="evidence" value="ECO:0007669"/>
    <property type="project" value="UniProtKB-KW"/>
</dbReference>
<keyword evidence="9 16" id="KW-0547">Nucleotide-binding</keyword>
<comment type="pathway">
    <text evidence="4 16">Cofactor biosynthesis; coenzyme A biosynthesis; CoA from (R)-pantothenate: step 1/5.</text>
</comment>
<dbReference type="SUPFAM" id="SSF53067">
    <property type="entry name" value="Actin-like ATPase domain"/>
    <property type="match status" value="2"/>
</dbReference>
<evidence type="ECO:0000256" key="4">
    <source>
        <dbReference type="ARBA" id="ARBA00005225"/>
    </source>
</evidence>
<feature type="binding site" evidence="16">
    <location>
        <position position="132"/>
    </location>
    <ligand>
        <name>ATP</name>
        <dbReference type="ChEBI" id="CHEBI:30616"/>
    </ligand>
</feature>
<evidence type="ECO:0000256" key="13">
    <source>
        <dbReference type="ARBA" id="ARBA00022993"/>
    </source>
</evidence>
<evidence type="ECO:0000256" key="16">
    <source>
        <dbReference type="HAMAP-Rule" id="MF_01274"/>
    </source>
</evidence>
<evidence type="ECO:0000256" key="12">
    <source>
        <dbReference type="ARBA" id="ARBA00022958"/>
    </source>
</evidence>
<dbReference type="GO" id="GO:0005524">
    <property type="term" value="F:ATP binding"/>
    <property type="evidence" value="ECO:0007669"/>
    <property type="project" value="UniProtKB-UniRule"/>
</dbReference>
<feature type="binding site" evidence="16">
    <location>
        <position position="184"/>
    </location>
    <ligand>
        <name>substrate</name>
    </ligand>
</feature>
<evidence type="ECO:0000256" key="8">
    <source>
        <dbReference type="ARBA" id="ARBA00022679"/>
    </source>
</evidence>
<evidence type="ECO:0000256" key="11">
    <source>
        <dbReference type="ARBA" id="ARBA00022840"/>
    </source>
</evidence>
<keyword evidence="10 16" id="KW-0418">Kinase</keyword>
<dbReference type="Proteomes" id="UP000501253">
    <property type="component" value="Chromosome"/>
</dbReference>
<evidence type="ECO:0000256" key="5">
    <source>
        <dbReference type="ARBA" id="ARBA00011738"/>
    </source>
</evidence>
<dbReference type="UniPathway" id="UPA00241">
    <property type="reaction ID" value="UER00352"/>
</dbReference>
<dbReference type="EC" id="2.7.1.33" evidence="6 16"/>
<evidence type="ECO:0000256" key="9">
    <source>
        <dbReference type="ARBA" id="ARBA00022741"/>
    </source>
</evidence>
<protein>
    <recommendedName>
        <fullName evidence="15 16">Type III pantothenate kinase</fullName>
        <ecNumber evidence="6 16">2.7.1.33</ecNumber>
    </recommendedName>
    <alternativeName>
        <fullName evidence="16">PanK-III</fullName>
    </alternativeName>
    <alternativeName>
        <fullName evidence="16">Pantothenic acid kinase</fullName>
    </alternativeName>
</protein>
<dbReference type="CDD" id="cd24015">
    <property type="entry name" value="ASKHA_NBD_PanK-III"/>
    <property type="match status" value="1"/>
</dbReference>
<comment type="cofactor">
    <cofactor evidence="16">
        <name>NH4(+)</name>
        <dbReference type="ChEBI" id="CHEBI:28938"/>
    </cofactor>
    <cofactor evidence="16">
        <name>K(+)</name>
        <dbReference type="ChEBI" id="CHEBI:29103"/>
    </cofactor>
    <text evidence="16">A monovalent cation. Ammonium or potassium.</text>
</comment>
<feature type="binding site" evidence="16">
    <location>
        <position position="129"/>
    </location>
    <ligand>
        <name>K(+)</name>
        <dbReference type="ChEBI" id="CHEBI:29103"/>
    </ligand>
</feature>
<evidence type="ECO:0000256" key="10">
    <source>
        <dbReference type="ARBA" id="ARBA00022777"/>
    </source>
</evidence>
<feature type="binding site" evidence="16">
    <location>
        <begin position="107"/>
        <end position="110"/>
    </location>
    <ligand>
        <name>substrate</name>
    </ligand>
</feature>
<keyword evidence="13 16" id="KW-0173">Coenzyme A biosynthesis</keyword>
<dbReference type="InterPro" id="IPR043129">
    <property type="entry name" value="ATPase_NBD"/>
</dbReference>
<keyword evidence="8 16" id="KW-0808">Transferase</keyword>
<dbReference type="NCBIfam" id="TIGR00671">
    <property type="entry name" value="baf"/>
    <property type="match status" value="1"/>
</dbReference>
<comment type="cofactor">
    <cofactor evidence="2">
        <name>K(+)</name>
        <dbReference type="ChEBI" id="CHEBI:29103"/>
    </cofactor>
</comment>
<dbReference type="EMBL" id="CP042909">
    <property type="protein sequence ID" value="QJA06979.1"/>
    <property type="molecule type" value="Genomic_DNA"/>
</dbReference>
<dbReference type="Gene3D" id="3.30.420.40">
    <property type="match status" value="2"/>
</dbReference>
<comment type="similarity">
    <text evidence="14 16">Belongs to the type III pantothenate kinase family.</text>
</comment>